<dbReference type="EMBL" id="CAJOAZ010033308">
    <property type="protein sequence ID" value="CAF4453828.1"/>
    <property type="molecule type" value="Genomic_DNA"/>
</dbReference>
<dbReference type="Pfam" id="PF03378">
    <property type="entry name" value="CAS_CSE1"/>
    <property type="match status" value="1"/>
</dbReference>
<name>A0A820SNF3_9BILA</name>
<feature type="non-terminal residue" evidence="2">
    <location>
        <position position="1"/>
    </location>
</feature>
<dbReference type="GO" id="GO:0031267">
    <property type="term" value="F:small GTPase binding"/>
    <property type="evidence" value="ECO:0007669"/>
    <property type="project" value="InterPro"/>
</dbReference>
<evidence type="ECO:0000313" key="3">
    <source>
        <dbReference type="Proteomes" id="UP000663844"/>
    </source>
</evidence>
<dbReference type="AlphaFoldDB" id="A0A820SNF3"/>
<gene>
    <name evidence="2" type="ORF">OXD698_LOCUS54560</name>
</gene>
<accession>A0A820SNF3</accession>
<dbReference type="SUPFAM" id="SSF48371">
    <property type="entry name" value="ARM repeat"/>
    <property type="match status" value="1"/>
</dbReference>
<dbReference type="InterPro" id="IPR005043">
    <property type="entry name" value="XPO2_C"/>
</dbReference>
<sequence length="121" mass="13810">KPNFNHYLFETITVLIRTSVTQNPGVLSQFEQLLFPVFTPIFADDIAEFVPYVLQILGFLLESHRLGSIPLPDAYRILFQSILTPAFWDRSGNIPALSRLLQAYIEKAAETIVLEKLVNKF</sequence>
<feature type="domain" description="Exportin-2 C-terminal" evidence="1">
    <location>
        <begin position="1"/>
        <end position="119"/>
    </location>
</feature>
<dbReference type="InterPro" id="IPR016024">
    <property type="entry name" value="ARM-type_fold"/>
</dbReference>
<evidence type="ECO:0000259" key="1">
    <source>
        <dbReference type="Pfam" id="PF03378"/>
    </source>
</evidence>
<organism evidence="2 3">
    <name type="scientific">Adineta steineri</name>
    <dbReference type="NCBI Taxonomy" id="433720"/>
    <lineage>
        <taxon>Eukaryota</taxon>
        <taxon>Metazoa</taxon>
        <taxon>Spiralia</taxon>
        <taxon>Gnathifera</taxon>
        <taxon>Rotifera</taxon>
        <taxon>Eurotatoria</taxon>
        <taxon>Bdelloidea</taxon>
        <taxon>Adinetida</taxon>
        <taxon>Adinetidae</taxon>
        <taxon>Adineta</taxon>
    </lineage>
</organism>
<dbReference type="Gene3D" id="1.25.10.10">
    <property type="entry name" value="Leucine-rich Repeat Variant"/>
    <property type="match status" value="1"/>
</dbReference>
<dbReference type="Proteomes" id="UP000663844">
    <property type="component" value="Unassembled WGS sequence"/>
</dbReference>
<proteinExistence type="predicted"/>
<evidence type="ECO:0000313" key="2">
    <source>
        <dbReference type="EMBL" id="CAF4453828.1"/>
    </source>
</evidence>
<protein>
    <recommendedName>
        <fullName evidence="1">Exportin-2 C-terminal domain-containing protein</fullName>
    </recommendedName>
</protein>
<comment type="caution">
    <text evidence="2">The sequence shown here is derived from an EMBL/GenBank/DDBJ whole genome shotgun (WGS) entry which is preliminary data.</text>
</comment>
<reference evidence="2" key="1">
    <citation type="submission" date="2021-02" db="EMBL/GenBank/DDBJ databases">
        <authorList>
            <person name="Nowell W R."/>
        </authorList>
    </citation>
    <scope>NUCLEOTIDE SEQUENCE</scope>
</reference>
<feature type="non-terminal residue" evidence="2">
    <location>
        <position position="121"/>
    </location>
</feature>
<dbReference type="InterPro" id="IPR011989">
    <property type="entry name" value="ARM-like"/>
</dbReference>